<dbReference type="Gene3D" id="3.40.50.1010">
    <property type="entry name" value="5'-nuclease"/>
    <property type="match status" value="1"/>
</dbReference>
<dbReference type="InterPro" id="IPR000253">
    <property type="entry name" value="FHA_dom"/>
</dbReference>
<dbReference type="SUPFAM" id="SSF49879">
    <property type="entry name" value="SMAD/FHA domain"/>
    <property type="match status" value="1"/>
</dbReference>
<feature type="region of interest" description="Disordered" evidence="1">
    <location>
        <begin position="225"/>
        <end position="257"/>
    </location>
</feature>
<reference evidence="3 4" key="1">
    <citation type="journal article" date="2017" name="Nature">
        <title>The Apostasia genome and the evolution of orchids.</title>
        <authorList>
            <person name="Zhang G.Q."/>
            <person name="Liu K.W."/>
            <person name="Li Z."/>
            <person name="Lohaus R."/>
            <person name="Hsiao Y.Y."/>
            <person name="Niu S.C."/>
            <person name="Wang J.Y."/>
            <person name="Lin Y.C."/>
            <person name="Xu Q."/>
            <person name="Chen L.J."/>
            <person name="Yoshida K."/>
            <person name="Fujiwara S."/>
            <person name="Wang Z.W."/>
            <person name="Zhang Y.Q."/>
            <person name="Mitsuda N."/>
            <person name="Wang M."/>
            <person name="Liu G.H."/>
            <person name="Pecoraro L."/>
            <person name="Huang H.X."/>
            <person name="Xiao X.J."/>
            <person name="Lin M."/>
            <person name="Wu X.Y."/>
            <person name="Wu W.L."/>
            <person name="Chen Y.Y."/>
            <person name="Chang S.B."/>
            <person name="Sakamoto S."/>
            <person name="Ohme-Takagi M."/>
            <person name="Yagi M."/>
            <person name="Zeng S.J."/>
            <person name="Shen C.Y."/>
            <person name="Yeh C.M."/>
            <person name="Luo Y.B."/>
            <person name="Tsai W.C."/>
            <person name="Van de Peer Y."/>
            <person name="Liu Z.J."/>
        </authorList>
    </citation>
    <scope>NUCLEOTIDE SEQUENCE [LARGE SCALE GENOMIC DNA]</scope>
    <source>
        <strain evidence="4">cv. Shenzhen</strain>
        <tissue evidence="3">Stem</tissue>
    </source>
</reference>
<dbReference type="PANTHER" id="PTHR22593:SF8">
    <property type="entry name" value="FHA DOMAIN-CONTAINING PROTEIN PS1"/>
    <property type="match status" value="1"/>
</dbReference>
<feature type="domain" description="FHA" evidence="2">
    <location>
        <begin position="43"/>
        <end position="94"/>
    </location>
</feature>
<evidence type="ECO:0000313" key="4">
    <source>
        <dbReference type="Proteomes" id="UP000236161"/>
    </source>
</evidence>
<evidence type="ECO:0000259" key="2">
    <source>
        <dbReference type="PROSITE" id="PS50006"/>
    </source>
</evidence>
<dbReference type="OrthoDB" id="444265at2759"/>
<organism evidence="3 4">
    <name type="scientific">Apostasia shenzhenica</name>
    <dbReference type="NCBI Taxonomy" id="1088818"/>
    <lineage>
        <taxon>Eukaryota</taxon>
        <taxon>Viridiplantae</taxon>
        <taxon>Streptophyta</taxon>
        <taxon>Embryophyta</taxon>
        <taxon>Tracheophyta</taxon>
        <taxon>Spermatophyta</taxon>
        <taxon>Magnoliopsida</taxon>
        <taxon>Liliopsida</taxon>
        <taxon>Asparagales</taxon>
        <taxon>Orchidaceae</taxon>
        <taxon>Apostasioideae</taxon>
        <taxon>Apostasia</taxon>
    </lineage>
</organism>
<dbReference type="Proteomes" id="UP000236161">
    <property type="component" value="Unassembled WGS sequence"/>
</dbReference>
<dbReference type="InterPro" id="IPR002716">
    <property type="entry name" value="PIN_dom"/>
</dbReference>
<protein>
    <submittedName>
        <fullName evidence="3">Nuclear inhibitor of protein phosphatase 1</fullName>
        <ecNumber evidence="3">3.1.4.-</ecNumber>
    </submittedName>
</protein>
<dbReference type="EC" id="3.1.4.-" evidence="3"/>
<dbReference type="SMART" id="SM00240">
    <property type="entry name" value="FHA"/>
    <property type="match status" value="1"/>
</dbReference>
<keyword evidence="3" id="KW-0378">Hydrolase</keyword>
<keyword evidence="4" id="KW-1185">Reference proteome</keyword>
<feature type="region of interest" description="Disordered" evidence="1">
    <location>
        <begin position="492"/>
        <end position="513"/>
    </location>
</feature>
<feature type="compositionally biased region" description="Low complexity" evidence="1">
    <location>
        <begin position="496"/>
        <end position="509"/>
    </location>
</feature>
<sequence length="767" mass="86165">MAEVKIPVFSVLKKGVTLKNIFLNSPPPETRNFSSQSDAEDTILIGRHPDCHIVVDHPSISRLHLEVRSKPTLQKLFVTDRSSVHGTWVSGEKILPNVPIELVEGDTVKLGASTRIYRLHWMPLSHAFHMDSPLSPLLEEASGLIENDELLHQDEELDGALAAQISPSAPPMPEIMKAPSSFEGTEREEGRWITNEMAEENSCFSSIVPLLESVSTSWPLEGTGGIPLSPLANERLHDREESTPVRTDKKAEPSSLLSRRNKSIPFLQIGKPSKGNEDEVREYTAGAVWVDHQGRDTSHLVPFGEIDVKVEERPGFADKENMTPVNSKVMKSRRELQRSPLSAFKVFSLEEHADSNKKNQTPEAPKALGSCVLIEREELNVSDSEKLEWQSNKLDRSPLGEKKDLNAFGAFISDNGNCTSEVLKSLKVGKNFSRELAEFEGKEEEEFLSDKENLTPQLSGSLKLKKLLYQNHGESGGKESIKRKEERAPFQTLFKSSPLRNSSSPSHIESSNEKCSNIHIPRMDELHQMTAREKTKWYIVVDVGCFLHDESRKSLQLLEGIKGTNLIIPNIVIRELDHLKRREGLLHRGTKASSVLQWIENCMVNCCWWIHVQSSAETLPVASTPPASTPRSQISDFLMEIVSPTIEDHILDCALCFKQMKDDGKIVLLSYSTTLRIKAMAEGFMCETPKEFRESLVNPYSKRFMWSESSPRGSTWSCSEEVSFLSENYYYQQFPVARNTLKAAGNVKGLKLLLLHNSQNAHINLVL</sequence>
<dbReference type="InterPro" id="IPR008984">
    <property type="entry name" value="SMAD_FHA_dom_sf"/>
</dbReference>
<dbReference type="STRING" id="1088818.A0A2I0AMR3"/>
<dbReference type="Pfam" id="PF00498">
    <property type="entry name" value="FHA"/>
    <property type="match status" value="1"/>
</dbReference>
<proteinExistence type="predicted"/>
<dbReference type="PROSITE" id="PS50006">
    <property type="entry name" value="FHA_DOMAIN"/>
    <property type="match status" value="1"/>
</dbReference>
<feature type="compositionally biased region" description="Basic and acidic residues" evidence="1">
    <location>
        <begin position="234"/>
        <end position="252"/>
    </location>
</feature>
<dbReference type="Gene3D" id="2.60.200.20">
    <property type="match status" value="1"/>
</dbReference>
<dbReference type="CDD" id="cd09880">
    <property type="entry name" value="PIN_Smg5-6-like"/>
    <property type="match status" value="1"/>
</dbReference>
<dbReference type="AlphaFoldDB" id="A0A2I0AMR3"/>
<dbReference type="GO" id="GO:0016787">
    <property type="term" value="F:hydrolase activity"/>
    <property type="evidence" value="ECO:0007669"/>
    <property type="project" value="UniProtKB-KW"/>
</dbReference>
<evidence type="ECO:0000256" key="1">
    <source>
        <dbReference type="SAM" id="MobiDB-lite"/>
    </source>
</evidence>
<dbReference type="EMBL" id="KZ451969">
    <property type="protein sequence ID" value="PKA56833.1"/>
    <property type="molecule type" value="Genomic_DNA"/>
</dbReference>
<name>A0A2I0AMR3_9ASPA</name>
<dbReference type="Pfam" id="PF13638">
    <property type="entry name" value="PIN_4"/>
    <property type="match status" value="1"/>
</dbReference>
<evidence type="ECO:0000313" key="3">
    <source>
        <dbReference type="EMBL" id="PKA56833.1"/>
    </source>
</evidence>
<dbReference type="PANTHER" id="PTHR22593">
    <property type="entry name" value="TRANSMEMBRANE PROTEIN 18"/>
    <property type="match status" value="1"/>
</dbReference>
<gene>
    <name evidence="3" type="ORF">AXF42_Ash002136</name>
</gene>
<dbReference type="CDD" id="cd22691">
    <property type="entry name" value="FHA_PS1-like"/>
    <property type="match status" value="1"/>
</dbReference>
<accession>A0A2I0AMR3</accession>
<dbReference type="GO" id="GO:0031965">
    <property type="term" value="C:nuclear membrane"/>
    <property type="evidence" value="ECO:0007669"/>
    <property type="project" value="TreeGrafter"/>
</dbReference>